<dbReference type="InterPro" id="IPR000626">
    <property type="entry name" value="Ubiquitin-like_dom"/>
</dbReference>
<evidence type="ECO:0000256" key="6">
    <source>
        <dbReference type="ARBA" id="ARBA00023187"/>
    </source>
</evidence>
<dbReference type="EMBL" id="HBHP01002480">
    <property type="protein sequence ID" value="CAD9747098.1"/>
    <property type="molecule type" value="Transcribed_RNA"/>
</dbReference>
<dbReference type="GO" id="GO:0008380">
    <property type="term" value="P:RNA splicing"/>
    <property type="evidence" value="ECO:0007669"/>
    <property type="project" value="UniProtKB-KW"/>
</dbReference>
<accession>A0A7S2X6D8</accession>
<sequence>MASSVLVRSLERTVCIDTPERCVLVGELKAYIQNVENIPAGLQRLTLEGKELRDNDRLEVCDIAPIVLNLRLPGGKGGFGSLMRAYAAKLAARAKKGEQDVGAMRDLNGRRIRHVQTEQKISEWQAQEHKIDHRQLQKTFQEIGQGKKPTAEKGKCKYGVNCKYKWKCRYTHPDDEERARRCRPVTSISTSFGEEGGTVYEGDSRQNIISAVQQGLKRAKKRGRPEEEKGDSLEDVEDAGEENKGEDTNKRARVGDSKLEEPKEVSEKGPAEKKNSGEIVEKPKAKKYGPVDLSKFKAASELEKLGLDHLKAELQRVGLKCGGNLTQRAERLFLLKTKKIDELPKKLKAKPKMKK</sequence>
<name>A0A7S2X6D8_9EUKA</name>
<feature type="region of interest" description="Disordered" evidence="9">
    <location>
        <begin position="216"/>
        <end position="286"/>
    </location>
</feature>
<organism evidence="11">
    <name type="scientific">Lotharella oceanica</name>
    <dbReference type="NCBI Taxonomy" id="641309"/>
    <lineage>
        <taxon>Eukaryota</taxon>
        <taxon>Sar</taxon>
        <taxon>Rhizaria</taxon>
        <taxon>Cercozoa</taxon>
        <taxon>Chlorarachniophyceae</taxon>
        <taxon>Lotharella</taxon>
    </lineage>
</organism>
<keyword evidence="8" id="KW-0131">Cell cycle</keyword>
<keyword evidence="7" id="KW-0539">Nucleus</keyword>
<dbReference type="InterPro" id="IPR025086">
    <property type="entry name" value="SDE2/SF3A3_SAP"/>
</dbReference>
<dbReference type="PANTHER" id="PTHR12786">
    <property type="entry name" value="SPLICING FACTOR SF3A-RELATED"/>
    <property type="match status" value="1"/>
</dbReference>
<dbReference type="Pfam" id="PF22782">
    <property type="entry name" value="SDE2"/>
    <property type="match status" value="1"/>
</dbReference>
<evidence type="ECO:0000256" key="2">
    <source>
        <dbReference type="ARBA" id="ARBA00004496"/>
    </source>
</evidence>
<evidence type="ECO:0000256" key="8">
    <source>
        <dbReference type="ARBA" id="ARBA00023306"/>
    </source>
</evidence>
<dbReference type="Pfam" id="PF00240">
    <property type="entry name" value="ubiquitin"/>
    <property type="match status" value="1"/>
</dbReference>
<dbReference type="GO" id="GO:0006397">
    <property type="term" value="P:mRNA processing"/>
    <property type="evidence" value="ECO:0007669"/>
    <property type="project" value="UniProtKB-KW"/>
</dbReference>
<dbReference type="InterPro" id="IPR051421">
    <property type="entry name" value="RNA_Proc_DNA_Dmg_Regulator"/>
</dbReference>
<keyword evidence="4" id="KW-0963">Cytoplasm</keyword>
<evidence type="ECO:0000256" key="7">
    <source>
        <dbReference type="ARBA" id="ARBA00023242"/>
    </source>
</evidence>
<feature type="compositionally biased region" description="Basic and acidic residues" evidence="9">
    <location>
        <begin position="241"/>
        <end position="283"/>
    </location>
</feature>
<protein>
    <recommendedName>
        <fullName evidence="10">Ubiquitin-like domain-containing protein</fullName>
    </recommendedName>
</protein>
<gene>
    <name evidence="11" type="ORF">LSP00402_LOCUS1618</name>
</gene>
<evidence type="ECO:0000259" key="10">
    <source>
        <dbReference type="PROSITE" id="PS50053"/>
    </source>
</evidence>
<evidence type="ECO:0000256" key="5">
    <source>
        <dbReference type="ARBA" id="ARBA00022664"/>
    </source>
</evidence>
<dbReference type="PROSITE" id="PS50053">
    <property type="entry name" value="UBIQUITIN_2"/>
    <property type="match status" value="1"/>
</dbReference>
<proteinExistence type="inferred from homology"/>
<dbReference type="PANTHER" id="PTHR12786:SF1">
    <property type="entry name" value="SPLICING REGULATOR SDE2"/>
    <property type="match status" value="1"/>
</dbReference>
<dbReference type="Gene3D" id="3.10.20.90">
    <property type="entry name" value="Phosphatidylinositol 3-kinase Catalytic Subunit, Chain A, domain 1"/>
    <property type="match status" value="1"/>
</dbReference>
<dbReference type="CDD" id="cd17039">
    <property type="entry name" value="Ubl_ubiquitin_like"/>
    <property type="match status" value="1"/>
</dbReference>
<dbReference type="SUPFAM" id="SSF54236">
    <property type="entry name" value="Ubiquitin-like"/>
    <property type="match status" value="1"/>
</dbReference>
<reference evidence="11" key="1">
    <citation type="submission" date="2021-01" db="EMBL/GenBank/DDBJ databases">
        <authorList>
            <person name="Corre E."/>
            <person name="Pelletier E."/>
            <person name="Niang G."/>
            <person name="Scheremetjew M."/>
            <person name="Finn R."/>
            <person name="Kale V."/>
            <person name="Holt S."/>
            <person name="Cochrane G."/>
            <person name="Meng A."/>
            <person name="Brown T."/>
            <person name="Cohen L."/>
        </authorList>
    </citation>
    <scope>NUCLEOTIDE SEQUENCE</scope>
    <source>
        <strain evidence="11">CCMP622</strain>
    </source>
</reference>
<comment type="subcellular location">
    <subcellularLocation>
        <location evidence="2">Cytoplasm</location>
    </subcellularLocation>
    <subcellularLocation>
        <location evidence="1">Nucleus</location>
    </subcellularLocation>
</comment>
<dbReference type="Pfam" id="PF13297">
    <property type="entry name" value="SDE2_2C"/>
    <property type="match status" value="1"/>
</dbReference>
<evidence type="ECO:0000313" key="11">
    <source>
        <dbReference type="EMBL" id="CAD9747098.1"/>
    </source>
</evidence>
<dbReference type="InterPro" id="IPR029071">
    <property type="entry name" value="Ubiquitin-like_domsf"/>
</dbReference>
<dbReference type="GO" id="GO:0005737">
    <property type="term" value="C:cytoplasm"/>
    <property type="evidence" value="ECO:0007669"/>
    <property type="project" value="UniProtKB-SubCell"/>
</dbReference>
<evidence type="ECO:0000256" key="9">
    <source>
        <dbReference type="SAM" id="MobiDB-lite"/>
    </source>
</evidence>
<evidence type="ECO:0000256" key="4">
    <source>
        <dbReference type="ARBA" id="ARBA00022490"/>
    </source>
</evidence>
<keyword evidence="5" id="KW-0507">mRNA processing</keyword>
<feature type="domain" description="Ubiquitin-like" evidence="10">
    <location>
        <begin position="25"/>
        <end position="65"/>
    </location>
</feature>
<dbReference type="SMART" id="SM00213">
    <property type="entry name" value="UBQ"/>
    <property type="match status" value="1"/>
</dbReference>
<keyword evidence="6" id="KW-0508">mRNA splicing</keyword>
<comment type="similarity">
    <text evidence="3">Belongs to the SDE2 family.</text>
</comment>
<dbReference type="AlphaFoldDB" id="A0A7S2X6D8"/>
<evidence type="ECO:0000256" key="1">
    <source>
        <dbReference type="ARBA" id="ARBA00004123"/>
    </source>
</evidence>
<dbReference type="InterPro" id="IPR053822">
    <property type="entry name" value="SDE2-like_dom"/>
</dbReference>
<evidence type="ECO:0000256" key="3">
    <source>
        <dbReference type="ARBA" id="ARBA00008726"/>
    </source>
</evidence>
<dbReference type="GO" id="GO:0005634">
    <property type="term" value="C:nucleus"/>
    <property type="evidence" value="ECO:0007669"/>
    <property type="project" value="UniProtKB-SubCell"/>
</dbReference>